<dbReference type="PANTHER" id="PTHR34072">
    <property type="entry name" value="ENZYMATIC POLYPROTEIN-RELATED"/>
    <property type="match status" value="1"/>
</dbReference>
<evidence type="ECO:0000313" key="1">
    <source>
        <dbReference type="EMBL" id="RDX98246.1"/>
    </source>
</evidence>
<dbReference type="PANTHER" id="PTHR34072:SF57">
    <property type="entry name" value="RNA-DIRECTED DNA POLYMERASE"/>
    <property type="match status" value="1"/>
</dbReference>
<protein>
    <recommendedName>
        <fullName evidence="3">Integrase zinc-binding domain-containing protein</fullName>
    </recommendedName>
</protein>
<evidence type="ECO:0008006" key="3">
    <source>
        <dbReference type="Google" id="ProtNLM"/>
    </source>
</evidence>
<sequence length="162" mass="19030">MCDVSNSVLGAIIGQRVGVDAKSRLIQWMLLLREFNIEIKDKKGVENSVVDHLSRIERESDPMPIQDDFPNEQLLQINKITPWFVDICNYIVTYKFLLKASRLYKEKLESDDKYYIWDDLYLWRLYSDQVTRRCIPDSEIKSILHFRHLASEGGHYGSTRTA</sequence>
<keyword evidence="2" id="KW-1185">Reference proteome</keyword>
<dbReference type="EMBL" id="QJKJ01003488">
    <property type="protein sequence ID" value="RDX98246.1"/>
    <property type="molecule type" value="Genomic_DNA"/>
</dbReference>
<evidence type="ECO:0000313" key="2">
    <source>
        <dbReference type="Proteomes" id="UP000257109"/>
    </source>
</evidence>
<organism evidence="1 2">
    <name type="scientific">Mucuna pruriens</name>
    <name type="common">Velvet bean</name>
    <name type="synonym">Dolichos pruriens</name>
    <dbReference type="NCBI Taxonomy" id="157652"/>
    <lineage>
        <taxon>Eukaryota</taxon>
        <taxon>Viridiplantae</taxon>
        <taxon>Streptophyta</taxon>
        <taxon>Embryophyta</taxon>
        <taxon>Tracheophyta</taxon>
        <taxon>Spermatophyta</taxon>
        <taxon>Magnoliopsida</taxon>
        <taxon>eudicotyledons</taxon>
        <taxon>Gunneridae</taxon>
        <taxon>Pentapetalae</taxon>
        <taxon>rosids</taxon>
        <taxon>fabids</taxon>
        <taxon>Fabales</taxon>
        <taxon>Fabaceae</taxon>
        <taxon>Papilionoideae</taxon>
        <taxon>50 kb inversion clade</taxon>
        <taxon>NPAAA clade</taxon>
        <taxon>indigoferoid/millettioid clade</taxon>
        <taxon>Phaseoleae</taxon>
        <taxon>Mucuna</taxon>
    </lineage>
</organism>
<dbReference type="Proteomes" id="UP000257109">
    <property type="component" value="Unassembled WGS sequence"/>
</dbReference>
<gene>
    <name evidence="1" type="ORF">CR513_18856</name>
</gene>
<name>A0A371H6C2_MUCPR</name>
<feature type="non-terminal residue" evidence="1">
    <location>
        <position position="1"/>
    </location>
</feature>
<accession>A0A371H6C2</accession>
<dbReference type="AlphaFoldDB" id="A0A371H6C2"/>
<proteinExistence type="predicted"/>
<comment type="caution">
    <text evidence="1">The sequence shown here is derived from an EMBL/GenBank/DDBJ whole genome shotgun (WGS) entry which is preliminary data.</text>
</comment>
<reference evidence="1" key="1">
    <citation type="submission" date="2018-05" db="EMBL/GenBank/DDBJ databases">
        <title>Draft genome of Mucuna pruriens seed.</title>
        <authorList>
            <person name="Nnadi N.E."/>
            <person name="Vos R."/>
            <person name="Hasami M.H."/>
            <person name="Devisetty U.K."/>
            <person name="Aguiy J.C."/>
        </authorList>
    </citation>
    <scope>NUCLEOTIDE SEQUENCE [LARGE SCALE GENOMIC DNA]</scope>
    <source>
        <strain evidence="1">JCA_2017</strain>
    </source>
</reference>